<comment type="similarity">
    <text evidence="1">Belongs to the sigma-70 factor family. ECF subfamily.</text>
</comment>
<evidence type="ECO:0000313" key="7">
    <source>
        <dbReference type="EMBL" id="TJY62480.1"/>
    </source>
</evidence>
<dbReference type="GO" id="GO:0016987">
    <property type="term" value="F:sigma factor activity"/>
    <property type="evidence" value="ECO:0007669"/>
    <property type="project" value="UniProtKB-KW"/>
</dbReference>
<name>A0A4U0GTV7_9SPHI</name>
<comment type="caution">
    <text evidence="7">The sequence shown here is derived from an EMBL/GenBank/DDBJ whole genome shotgun (WGS) entry which is preliminary data.</text>
</comment>
<evidence type="ECO:0000256" key="1">
    <source>
        <dbReference type="ARBA" id="ARBA00010641"/>
    </source>
</evidence>
<dbReference type="AlphaFoldDB" id="A0A4U0GTV7"/>
<reference evidence="7 8" key="1">
    <citation type="submission" date="2019-04" db="EMBL/GenBank/DDBJ databases">
        <title>Sphingobacterium olei sp. nov., isolated from oil-contaminated soil.</title>
        <authorList>
            <person name="Liu B."/>
        </authorList>
    </citation>
    <scope>NUCLEOTIDE SEQUENCE [LARGE SCALE GENOMIC DNA]</scope>
    <source>
        <strain evidence="7 8">Y3L14</strain>
    </source>
</reference>
<dbReference type="InterPro" id="IPR039425">
    <property type="entry name" value="RNA_pol_sigma-70-like"/>
</dbReference>
<dbReference type="PANTHER" id="PTHR43133">
    <property type="entry name" value="RNA POLYMERASE ECF-TYPE SIGMA FACTO"/>
    <property type="match status" value="1"/>
</dbReference>
<dbReference type="InterPro" id="IPR013325">
    <property type="entry name" value="RNA_pol_sigma_r2"/>
</dbReference>
<dbReference type="NCBIfam" id="TIGR02937">
    <property type="entry name" value="sigma70-ECF"/>
    <property type="match status" value="1"/>
</dbReference>
<evidence type="ECO:0000256" key="2">
    <source>
        <dbReference type="ARBA" id="ARBA00023015"/>
    </source>
</evidence>
<sequence length="194" mass="22494">MSKIRQILPKEISDLEIIEGVAKGESKAINTIYAHFFPSVARMIINNNGSNEEAKDIFQEAVMVLYDRVTQQDFELKSKLKTFLYAVSRRLWLKQLNRKGASTNTSDISDYEDILHVEEDIERHVDIETKFTQMESSLEQLGEPCKTILNDFYIANLSMQAICEKFGYTNTDNAKTQKYKCLQRLKKLFFNNTD</sequence>
<dbReference type="InterPro" id="IPR013324">
    <property type="entry name" value="RNA_pol_sigma_r3/r4-like"/>
</dbReference>
<gene>
    <name evidence="7" type="ORF">FAZ19_20730</name>
</gene>
<accession>A0A4U0GTV7</accession>
<keyword evidence="4" id="KW-0238">DNA-binding</keyword>
<dbReference type="GO" id="GO:0003677">
    <property type="term" value="F:DNA binding"/>
    <property type="evidence" value="ECO:0007669"/>
    <property type="project" value="UniProtKB-KW"/>
</dbReference>
<dbReference type="RefSeq" id="WP_136822677.1">
    <property type="nucleotide sequence ID" value="NZ_BMJX01000008.1"/>
</dbReference>
<dbReference type="SUPFAM" id="SSF88946">
    <property type="entry name" value="Sigma2 domain of RNA polymerase sigma factors"/>
    <property type="match status" value="1"/>
</dbReference>
<dbReference type="Pfam" id="PF04542">
    <property type="entry name" value="Sigma70_r2"/>
    <property type="match status" value="1"/>
</dbReference>
<evidence type="ECO:0000256" key="4">
    <source>
        <dbReference type="ARBA" id="ARBA00023125"/>
    </source>
</evidence>
<dbReference type="EMBL" id="SUKA01000008">
    <property type="protein sequence ID" value="TJY62480.1"/>
    <property type="molecule type" value="Genomic_DNA"/>
</dbReference>
<evidence type="ECO:0000256" key="3">
    <source>
        <dbReference type="ARBA" id="ARBA00023082"/>
    </source>
</evidence>
<dbReference type="Gene3D" id="1.10.1740.10">
    <property type="match status" value="1"/>
</dbReference>
<keyword evidence="5" id="KW-0804">Transcription</keyword>
<evidence type="ECO:0000259" key="6">
    <source>
        <dbReference type="Pfam" id="PF04542"/>
    </source>
</evidence>
<keyword evidence="3" id="KW-0731">Sigma factor</keyword>
<evidence type="ECO:0000256" key="5">
    <source>
        <dbReference type="ARBA" id="ARBA00023163"/>
    </source>
</evidence>
<organism evidence="7 8">
    <name type="scientific">Sphingobacterium alkalisoli</name>
    <dbReference type="NCBI Taxonomy" id="1874115"/>
    <lineage>
        <taxon>Bacteria</taxon>
        <taxon>Pseudomonadati</taxon>
        <taxon>Bacteroidota</taxon>
        <taxon>Sphingobacteriia</taxon>
        <taxon>Sphingobacteriales</taxon>
        <taxon>Sphingobacteriaceae</taxon>
        <taxon>Sphingobacterium</taxon>
    </lineage>
</organism>
<dbReference type="SUPFAM" id="SSF88659">
    <property type="entry name" value="Sigma3 and sigma4 domains of RNA polymerase sigma factors"/>
    <property type="match status" value="1"/>
</dbReference>
<evidence type="ECO:0000313" key="8">
    <source>
        <dbReference type="Proteomes" id="UP000309872"/>
    </source>
</evidence>
<dbReference type="Proteomes" id="UP000309872">
    <property type="component" value="Unassembled WGS sequence"/>
</dbReference>
<keyword evidence="2" id="KW-0805">Transcription regulation</keyword>
<feature type="domain" description="RNA polymerase sigma-70 region 2" evidence="6">
    <location>
        <begin position="35"/>
        <end position="100"/>
    </location>
</feature>
<protein>
    <submittedName>
        <fullName evidence="7">Sigma-70 family RNA polymerase sigma factor</fullName>
    </submittedName>
</protein>
<dbReference type="PANTHER" id="PTHR43133:SF8">
    <property type="entry name" value="RNA POLYMERASE SIGMA FACTOR HI_1459-RELATED"/>
    <property type="match status" value="1"/>
</dbReference>
<dbReference type="GO" id="GO:0006352">
    <property type="term" value="P:DNA-templated transcription initiation"/>
    <property type="evidence" value="ECO:0007669"/>
    <property type="project" value="InterPro"/>
</dbReference>
<dbReference type="OrthoDB" id="1099849at2"/>
<keyword evidence="8" id="KW-1185">Reference proteome</keyword>
<proteinExistence type="inferred from homology"/>
<dbReference type="InterPro" id="IPR014284">
    <property type="entry name" value="RNA_pol_sigma-70_dom"/>
</dbReference>
<dbReference type="InterPro" id="IPR007627">
    <property type="entry name" value="RNA_pol_sigma70_r2"/>
</dbReference>